<organism evidence="1">
    <name type="scientific">Medicago truncatula</name>
    <name type="common">Barrel medic</name>
    <name type="synonym">Medicago tribuloides</name>
    <dbReference type="NCBI Taxonomy" id="3880"/>
    <lineage>
        <taxon>Eukaryota</taxon>
        <taxon>Viridiplantae</taxon>
        <taxon>Streptophyta</taxon>
        <taxon>Embryophyta</taxon>
        <taxon>Tracheophyta</taxon>
        <taxon>Spermatophyta</taxon>
        <taxon>Magnoliopsida</taxon>
        <taxon>eudicotyledons</taxon>
        <taxon>Gunneridae</taxon>
        <taxon>Pentapetalae</taxon>
        <taxon>rosids</taxon>
        <taxon>fabids</taxon>
        <taxon>Fabales</taxon>
        <taxon>Fabaceae</taxon>
        <taxon>Papilionoideae</taxon>
        <taxon>50 kb inversion clade</taxon>
        <taxon>NPAAA clade</taxon>
        <taxon>Hologalegina</taxon>
        <taxon>IRL clade</taxon>
        <taxon>Trifolieae</taxon>
        <taxon>Medicago</taxon>
    </lineage>
</organism>
<reference evidence="1" key="1">
    <citation type="submission" date="2006-03" db="EMBL/GenBank/DDBJ databases">
        <authorList>
            <person name="Shaull S."/>
            <person name="Lin S."/>
            <person name="Dixon R."/>
            <person name="May G."/>
            <person name="Sumner L."/>
            <person name="Gonzales B."/>
            <person name="Cook D."/>
            <person name="Kim D."/>
            <person name="Roe B.A."/>
        </authorList>
    </citation>
    <scope>NUCLEOTIDE SEQUENCE</scope>
</reference>
<dbReference type="AlphaFoldDB" id="A4PSD4"/>
<protein>
    <submittedName>
        <fullName evidence="1">Uncharacterized protein</fullName>
    </submittedName>
</protein>
<gene>
    <name evidence="1" type="ORF">MtrDRAFT_AC140549g68v2</name>
</gene>
<evidence type="ECO:0000313" key="1">
    <source>
        <dbReference type="EMBL" id="ABO80457.1"/>
    </source>
</evidence>
<name>A4PSD4_MEDTR</name>
<reference evidence="1" key="2">
    <citation type="submission" date="2007-04" db="EMBL/GenBank/DDBJ databases">
        <authorList>
            <consortium name="The International Medicago Genome Annotation Group"/>
        </authorList>
    </citation>
    <scope>NUCLEOTIDE SEQUENCE</scope>
</reference>
<dbReference type="EMBL" id="AC140549">
    <property type="protein sequence ID" value="ABO80457.1"/>
    <property type="molecule type" value="Genomic_DNA"/>
</dbReference>
<sequence length="74" mass="8213">MTCNHRPPPHCRTSICHRGKKTSGGADGVEENWRRGKTVFDIATCQNLIGVMAPWHYGTEVLPGPKSYLMLCLS</sequence>
<accession>A4PSD4</accession>
<proteinExistence type="predicted"/>